<protein>
    <submittedName>
        <fullName evidence="3">Uncharacterized protein</fullName>
    </submittedName>
</protein>
<dbReference type="RefSeq" id="WP_386106185.1">
    <property type="nucleotide sequence ID" value="NZ_JBHTJR010000030.1"/>
</dbReference>
<accession>A0ABW3JQF7</accession>
<comment type="caution">
    <text evidence="3">The sequence shown here is derived from an EMBL/GenBank/DDBJ whole genome shotgun (WGS) entry which is preliminary data.</text>
</comment>
<feature type="chain" id="PRO_5045221724" evidence="2">
    <location>
        <begin position="22"/>
        <end position="498"/>
    </location>
</feature>
<keyword evidence="4" id="KW-1185">Reference proteome</keyword>
<dbReference type="EMBL" id="JBHTJR010000030">
    <property type="protein sequence ID" value="MFD0992667.1"/>
    <property type="molecule type" value="Genomic_DNA"/>
</dbReference>
<proteinExistence type="predicted"/>
<evidence type="ECO:0000313" key="4">
    <source>
        <dbReference type="Proteomes" id="UP001597062"/>
    </source>
</evidence>
<reference evidence="4" key="1">
    <citation type="journal article" date="2019" name="Int. J. Syst. Evol. Microbiol.">
        <title>The Global Catalogue of Microorganisms (GCM) 10K type strain sequencing project: providing services to taxonomists for standard genome sequencing and annotation.</title>
        <authorList>
            <consortium name="The Broad Institute Genomics Platform"/>
            <consortium name="The Broad Institute Genome Sequencing Center for Infectious Disease"/>
            <person name="Wu L."/>
            <person name="Ma J."/>
        </authorList>
    </citation>
    <scope>NUCLEOTIDE SEQUENCE [LARGE SCALE GENOMIC DNA]</scope>
    <source>
        <strain evidence="4">CCUG 60527</strain>
    </source>
</reference>
<keyword evidence="1" id="KW-0175">Coiled coil</keyword>
<keyword evidence="2" id="KW-0732">Signal</keyword>
<name>A0ABW3JQF7_9FLAO</name>
<evidence type="ECO:0000256" key="2">
    <source>
        <dbReference type="SAM" id="SignalP"/>
    </source>
</evidence>
<dbReference type="Proteomes" id="UP001597062">
    <property type="component" value="Unassembled WGS sequence"/>
</dbReference>
<evidence type="ECO:0000256" key="1">
    <source>
        <dbReference type="SAM" id="Coils"/>
    </source>
</evidence>
<feature type="coiled-coil region" evidence="1">
    <location>
        <begin position="144"/>
        <end position="171"/>
    </location>
</feature>
<organism evidence="3 4">
    <name type="scientific">Tenacibaculum geojense</name>
    <dbReference type="NCBI Taxonomy" id="915352"/>
    <lineage>
        <taxon>Bacteria</taxon>
        <taxon>Pseudomonadati</taxon>
        <taxon>Bacteroidota</taxon>
        <taxon>Flavobacteriia</taxon>
        <taxon>Flavobacteriales</taxon>
        <taxon>Flavobacteriaceae</taxon>
        <taxon>Tenacibaculum</taxon>
    </lineage>
</organism>
<evidence type="ECO:0000313" key="3">
    <source>
        <dbReference type="EMBL" id="MFD0992667.1"/>
    </source>
</evidence>
<gene>
    <name evidence="3" type="ORF">ACFQ1U_05580</name>
</gene>
<feature type="signal peptide" evidence="2">
    <location>
        <begin position="1"/>
        <end position="21"/>
    </location>
</feature>
<sequence>MKKLNKHLLISFLFLSIASFAQKIKIKKGVVLIDKVESALIKEEGRNDYTYSDLNTKKPVFRSKLVTEKISEELIKQWIEVSSPDGSIKTEIPYEMLTFSLSMKKVFTLLFLKKYKLIQKGSIDHNAVKSFFEEERPLISQEVKQLVAGEIKKATQEKIKLEAKKEELGKINFKIDYINKYIYSGEIPYDFHEEKPNLELVYPNMIGSYTSQKSVGSAYSGTILTFYDLDQNKIAIVKPGGYNEKEVNLVQQSKKFTYKADFNSDFSDYNVGQQVKEAVEQLYLNDIYLRNQYRDNKLVAKDLAKEKLNKEIDKFKYNTINFYDVKGYFIDENNQKVDGLITIWFENVKNNFGSDITHYDASFLGKVVKIKTKENNLTLKASGKKVSFCINEEGKSEKCFKSIATKFLGLNYQFVLVLDENDSNISFYKDYDSGIVYLKKTNKPHAIMLSKRNVKSNSKSISKYLECPEMREKLMTLDYSNLNELYKIKELYNNLCKK</sequence>